<evidence type="ECO:0000256" key="8">
    <source>
        <dbReference type="ARBA" id="ARBA00023136"/>
    </source>
</evidence>
<protein>
    <recommendedName>
        <fullName evidence="10">Phosphate transport system permease protein</fullName>
    </recommendedName>
</protein>
<accession>A0A6P2C736</accession>
<comment type="similarity">
    <text evidence="2 10">Belongs to the binding-protein-dependent transport system permease family. CysTW subfamily.</text>
</comment>
<dbReference type="PROSITE" id="PS50928">
    <property type="entry name" value="ABC_TM1"/>
    <property type="match status" value="1"/>
</dbReference>
<dbReference type="PANTHER" id="PTHR30425:SF1">
    <property type="entry name" value="PHOSPHATE TRANSPORT SYSTEM PERMEASE PROTEIN PSTC"/>
    <property type="match status" value="1"/>
</dbReference>
<dbReference type="InterPro" id="IPR011864">
    <property type="entry name" value="Phosphate_PstC"/>
</dbReference>
<evidence type="ECO:0000259" key="12">
    <source>
        <dbReference type="PROSITE" id="PS50928"/>
    </source>
</evidence>
<name>A0A6P2C736_9ACTN</name>
<evidence type="ECO:0000256" key="6">
    <source>
        <dbReference type="ARBA" id="ARBA00022692"/>
    </source>
</evidence>
<dbReference type="Proteomes" id="UP000460272">
    <property type="component" value="Unassembled WGS sequence"/>
</dbReference>
<dbReference type="InterPro" id="IPR035906">
    <property type="entry name" value="MetI-like_sf"/>
</dbReference>
<feature type="region of interest" description="Disordered" evidence="11">
    <location>
        <begin position="1"/>
        <end position="20"/>
    </location>
</feature>
<evidence type="ECO:0000256" key="11">
    <source>
        <dbReference type="SAM" id="MobiDB-lite"/>
    </source>
</evidence>
<keyword evidence="8 9" id="KW-0472">Membrane</keyword>
<dbReference type="RefSeq" id="WP_145852019.1">
    <property type="nucleotide sequence ID" value="NZ_RPFW01000001.1"/>
</dbReference>
<feature type="transmembrane region" description="Helical" evidence="9">
    <location>
        <begin position="83"/>
        <end position="114"/>
    </location>
</feature>
<comment type="caution">
    <text evidence="13">The sequence shown here is derived from an EMBL/GenBank/DDBJ whole genome shotgun (WGS) entry which is preliminary data.</text>
</comment>
<evidence type="ECO:0000256" key="7">
    <source>
        <dbReference type="ARBA" id="ARBA00022989"/>
    </source>
</evidence>
<keyword evidence="5 10" id="KW-0592">Phosphate transport</keyword>
<evidence type="ECO:0000256" key="4">
    <source>
        <dbReference type="ARBA" id="ARBA00022475"/>
    </source>
</evidence>
<feature type="transmembrane region" description="Helical" evidence="9">
    <location>
        <begin position="182"/>
        <end position="201"/>
    </location>
</feature>
<dbReference type="Gene3D" id="1.10.3720.10">
    <property type="entry name" value="MetI-like"/>
    <property type="match status" value="1"/>
</dbReference>
<dbReference type="OrthoDB" id="9785113at2"/>
<keyword evidence="6 9" id="KW-0812">Transmembrane</keyword>
<dbReference type="EMBL" id="RPFW01000001">
    <property type="protein sequence ID" value="TVZ07252.1"/>
    <property type="molecule type" value="Genomic_DNA"/>
</dbReference>
<sequence>MPAERPVNAPHATDQDTPRTIVARPSTGDKIFRAILRASGWSVFVITGMILLLLILRASKAFSFRRFGFLTTQNWIIYDPQHFGIAAILPLGILIAVIAMIIAVPTGIAVALYISEYSPHALRKPLIAVIDLMAAIPSIIFGVWGLLFLEPRILGFDSWLGRHLGWIPVFSFRLSTSTASNYATSTFIAGVVVSLMVIPIVTSLSRQVFSQAPQGEREGAYALGATRWGMIRTVVLPFGRGGVIGACMLGLGRALGETIAVTLILSATFRFNFHVLETGGNSIASTIANEYASFPNAGSMGLSALMAAGLVLFGMTLIVNTLGAIVIGRSRSGLATG</sequence>
<evidence type="ECO:0000256" key="1">
    <source>
        <dbReference type="ARBA" id="ARBA00004651"/>
    </source>
</evidence>
<comment type="subcellular location">
    <subcellularLocation>
        <location evidence="1 9">Cell membrane</location>
        <topology evidence="1 9">Multi-pass membrane protein</topology>
    </subcellularLocation>
</comment>
<evidence type="ECO:0000256" key="5">
    <source>
        <dbReference type="ARBA" id="ARBA00022592"/>
    </source>
</evidence>
<feature type="transmembrane region" description="Helical" evidence="9">
    <location>
        <begin position="34"/>
        <end position="56"/>
    </location>
</feature>
<dbReference type="InterPro" id="IPR000515">
    <property type="entry name" value="MetI-like"/>
</dbReference>
<feature type="domain" description="ABC transmembrane type-1" evidence="12">
    <location>
        <begin position="89"/>
        <end position="323"/>
    </location>
</feature>
<dbReference type="GO" id="GO:0005886">
    <property type="term" value="C:plasma membrane"/>
    <property type="evidence" value="ECO:0007669"/>
    <property type="project" value="UniProtKB-SubCell"/>
</dbReference>
<feature type="transmembrane region" description="Helical" evidence="9">
    <location>
        <begin position="304"/>
        <end position="327"/>
    </location>
</feature>
<keyword evidence="4 10" id="KW-1003">Cell membrane</keyword>
<keyword evidence="3 9" id="KW-0813">Transport</keyword>
<feature type="transmembrane region" description="Helical" evidence="9">
    <location>
        <begin position="126"/>
        <end position="149"/>
    </location>
</feature>
<evidence type="ECO:0000313" key="14">
    <source>
        <dbReference type="Proteomes" id="UP000460272"/>
    </source>
</evidence>
<keyword evidence="7 9" id="KW-1133">Transmembrane helix</keyword>
<evidence type="ECO:0000313" key="13">
    <source>
        <dbReference type="EMBL" id="TVZ07252.1"/>
    </source>
</evidence>
<evidence type="ECO:0000256" key="10">
    <source>
        <dbReference type="RuleBase" id="RU363054"/>
    </source>
</evidence>
<dbReference type="PANTHER" id="PTHR30425">
    <property type="entry name" value="PHOSPHATE TRANSPORT SYSTEM PERMEASE PROTEIN PST"/>
    <property type="match status" value="1"/>
</dbReference>
<keyword evidence="14" id="KW-1185">Reference proteome</keyword>
<evidence type="ECO:0000256" key="2">
    <source>
        <dbReference type="ARBA" id="ARBA00007069"/>
    </source>
</evidence>
<proteinExistence type="inferred from homology"/>
<dbReference type="SUPFAM" id="SSF161098">
    <property type="entry name" value="MetI-like"/>
    <property type="match status" value="1"/>
</dbReference>
<dbReference type="CDD" id="cd06261">
    <property type="entry name" value="TM_PBP2"/>
    <property type="match status" value="1"/>
</dbReference>
<comment type="caution">
    <text evidence="10">Lacks conserved residue(s) required for the propagation of feature annotation.</text>
</comment>
<dbReference type="InterPro" id="IPR051124">
    <property type="entry name" value="Phosphate_Transport_Permease"/>
</dbReference>
<dbReference type="GO" id="GO:0005315">
    <property type="term" value="F:phosphate transmembrane transporter activity"/>
    <property type="evidence" value="ECO:0007669"/>
    <property type="project" value="InterPro"/>
</dbReference>
<dbReference type="GO" id="GO:0006817">
    <property type="term" value="P:phosphate ion transport"/>
    <property type="evidence" value="ECO:0007669"/>
    <property type="project" value="UniProtKB-KW"/>
</dbReference>
<evidence type="ECO:0000256" key="9">
    <source>
        <dbReference type="RuleBase" id="RU363032"/>
    </source>
</evidence>
<organism evidence="13 14">
    <name type="scientific">Trebonia kvetii</name>
    <dbReference type="NCBI Taxonomy" id="2480626"/>
    <lineage>
        <taxon>Bacteria</taxon>
        <taxon>Bacillati</taxon>
        <taxon>Actinomycetota</taxon>
        <taxon>Actinomycetes</taxon>
        <taxon>Streptosporangiales</taxon>
        <taxon>Treboniaceae</taxon>
        <taxon>Trebonia</taxon>
    </lineage>
</organism>
<gene>
    <name evidence="13" type="primary">pstC</name>
    <name evidence="13" type="ORF">EAS64_08145</name>
</gene>
<dbReference type="AlphaFoldDB" id="A0A6P2C736"/>
<reference evidence="13 14" key="1">
    <citation type="submission" date="2018-11" db="EMBL/GenBank/DDBJ databases">
        <title>Trebonia kvetii gen.nov., sp.nov., a novel acidophilic actinobacterium, and proposal of the new actinobacterial family Treboniaceae fam. nov.</title>
        <authorList>
            <person name="Rapoport D."/>
            <person name="Sagova-Mareckova M."/>
            <person name="Sedlacek I."/>
            <person name="Provaznik J."/>
            <person name="Kralova S."/>
            <person name="Pavlinic D."/>
            <person name="Benes V."/>
            <person name="Kopecky J."/>
        </authorList>
    </citation>
    <scope>NUCLEOTIDE SEQUENCE [LARGE SCALE GENOMIC DNA]</scope>
    <source>
        <strain evidence="13 14">15Tr583</strain>
    </source>
</reference>
<comment type="function">
    <text evidence="10">Part of the binding-protein-dependent transport system for phosphate; probably responsible for the translocation of the substrate across the membrane.</text>
</comment>
<dbReference type="NCBIfam" id="TIGR02138">
    <property type="entry name" value="phosphate_pstC"/>
    <property type="match status" value="1"/>
</dbReference>
<dbReference type="Pfam" id="PF00528">
    <property type="entry name" value="BPD_transp_1"/>
    <property type="match status" value="1"/>
</dbReference>
<evidence type="ECO:0000256" key="3">
    <source>
        <dbReference type="ARBA" id="ARBA00022448"/>
    </source>
</evidence>